<protein>
    <submittedName>
        <fullName evidence="2">Uncharacterized protein</fullName>
    </submittedName>
</protein>
<organism evidence="2 3">
    <name type="scientific">Chryseobacterium limigenitum</name>
    <dbReference type="NCBI Taxonomy" id="1612149"/>
    <lineage>
        <taxon>Bacteria</taxon>
        <taxon>Pseudomonadati</taxon>
        <taxon>Bacteroidota</taxon>
        <taxon>Flavobacteriia</taxon>
        <taxon>Flavobacteriales</taxon>
        <taxon>Weeksellaceae</taxon>
        <taxon>Chryseobacterium group</taxon>
        <taxon>Chryseobacterium</taxon>
    </lineage>
</organism>
<sequence length="66" mass="6958">MYVTEEMNTSAYLCDGSYFDLGYQNGIVSVNNGIATWTCDTSSSPSSVNSVSCSAPVSTPTNSCNQ</sequence>
<evidence type="ECO:0000313" key="3">
    <source>
        <dbReference type="Proteomes" id="UP000182034"/>
    </source>
</evidence>
<keyword evidence="3" id="KW-1185">Reference proteome</keyword>
<dbReference type="EMBL" id="FPKW01000009">
    <property type="protein sequence ID" value="SFZ95268.1"/>
    <property type="molecule type" value="Genomic_DNA"/>
</dbReference>
<dbReference type="Proteomes" id="UP000182034">
    <property type="component" value="Unassembled WGS sequence"/>
</dbReference>
<dbReference type="RefSeq" id="WP_139255464.1">
    <property type="nucleotide sequence ID" value="NZ_FPKW01000009.1"/>
</dbReference>
<name>A0A1K2IS32_9FLAO</name>
<dbReference type="AlphaFoldDB" id="A0A1K2IS32"/>
<gene>
    <name evidence="2" type="ORF">SAMN05216324_10931</name>
</gene>
<feature type="compositionally biased region" description="Low complexity" evidence="1">
    <location>
        <begin position="42"/>
        <end position="58"/>
    </location>
</feature>
<evidence type="ECO:0000313" key="2">
    <source>
        <dbReference type="EMBL" id="SFZ95268.1"/>
    </source>
</evidence>
<evidence type="ECO:0000256" key="1">
    <source>
        <dbReference type="SAM" id="MobiDB-lite"/>
    </source>
</evidence>
<accession>A0A1K2IS32</accession>
<reference evidence="3" key="1">
    <citation type="submission" date="2016-10" db="EMBL/GenBank/DDBJ databases">
        <authorList>
            <person name="Varghese N."/>
            <person name="Submissions S."/>
        </authorList>
    </citation>
    <scope>NUCLEOTIDE SEQUENCE [LARGE SCALE GENOMIC DNA]</scope>
    <source>
        <strain evidence="3">SUR2</strain>
    </source>
</reference>
<proteinExistence type="predicted"/>
<feature type="region of interest" description="Disordered" evidence="1">
    <location>
        <begin position="42"/>
        <end position="66"/>
    </location>
</feature>